<evidence type="ECO:0000256" key="5">
    <source>
        <dbReference type="ARBA" id="ARBA00023172"/>
    </source>
</evidence>
<organism evidence="7">
    <name type="scientific">uncultured Woeseiaceae bacterium</name>
    <dbReference type="NCBI Taxonomy" id="1983305"/>
    <lineage>
        <taxon>Bacteria</taxon>
        <taxon>Pseudomonadati</taxon>
        <taxon>Pseudomonadota</taxon>
        <taxon>Gammaproteobacteria</taxon>
        <taxon>Woeseiales</taxon>
        <taxon>Woeseiaceae</taxon>
        <taxon>environmental samples</taxon>
    </lineage>
</organism>
<dbReference type="PANTHER" id="PTHR33217:SF5">
    <property type="entry name" value="MUTATOR FAMILY TRANSPOSASE"/>
    <property type="match status" value="1"/>
</dbReference>
<proteinExistence type="inferred from homology"/>
<keyword evidence="5 6" id="KW-0233">DNA recombination</keyword>
<accession>A0A7D9D351</accession>
<dbReference type="EMBL" id="LR633967">
    <property type="protein sequence ID" value="VUX55953.1"/>
    <property type="molecule type" value="Genomic_DNA"/>
</dbReference>
<keyword evidence="3 6" id="KW-0815">Transposition</keyword>
<evidence type="ECO:0000256" key="6">
    <source>
        <dbReference type="RuleBase" id="RU365089"/>
    </source>
</evidence>
<reference evidence="7" key="1">
    <citation type="submission" date="2019-07" db="EMBL/GenBank/DDBJ databases">
        <authorList>
            <person name="Weber M."/>
            <person name="Kostadinov I."/>
            <person name="Kostadinov D I."/>
        </authorList>
    </citation>
    <scope>NUCLEOTIDE SEQUENCE</scope>
    <source>
        <strain evidence="7">Gfbio:sag-sample-m06:053724c1-46a9-4a36-b237-ea2bf867836b</strain>
    </source>
</reference>
<name>A0A7D9D351_9GAMM</name>
<comment type="similarity">
    <text evidence="2 6">Belongs to the transposase mutator family.</text>
</comment>
<evidence type="ECO:0000256" key="4">
    <source>
        <dbReference type="ARBA" id="ARBA00023125"/>
    </source>
</evidence>
<dbReference type="PANTHER" id="PTHR33217">
    <property type="entry name" value="TRANSPOSASE FOR INSERTION SEQUENCE ELEMENT IS1081"/>
    <property type="match status" value="1"/>
</dbReference>
<dbReference type="Pfam" id="PF00872">
    <property type="entry name" value="Transposase_mut"/>
    <property type="match status" value="1"/>
</dbReference>
<sequence>MFNYPEDIRKAIYTTNAIESLNRLIRKAIKKRKLFPTDDSAKTVIYLAIQDASKRWTMPICNWKLVLNRFMIEFEDRLVDYV</sequence>
<evidence type="ECO:0000256" key="3">
    <source>
        <dbReference type="ARBA" id="ARBA00022578"/>
    </source>
</evidence>
<gene>
    <name evidence="7" type="ORF">JTBM06_V1_180016</name>
</gene>
<dbReference type="GO" id="GO:0006313">
    <property type="term" value="P:DNA transposition"/>
    <property type="evidence" value="ECO:0007669"/>
    <property type="project" value="UniProtKB-UniRule"/>
</dbReference>
<dbReference type="GO" id="GO:0003677">
    <property type="term" value="F:DNA binding"/>
    <property type="evidence" value="ECO:0007669"/>
    <property type="project" value="UniProtKB-UniRule"/>
</dbReference>
<dbReference type="AlphaFoldDB" id="A0A7D9D351"/>
<evidence type="ECO:0000256" key="2">
    <source>
        <dbReference type="ARBA" id="ARBA00010961"/>
    </source>
</evidence>
<keyword evidence="6" id="KW-0814">Transposable element</keyword>
<protein>
    <recommendedName>
        <fullName evidence="6">Mutator family transposase</fullName>
    </recommendedName>
</protein>
<keyword evidence="4 6" id="KW-0238">DNA-binding</keyword>
<evidence type="ECO:0000313" key="7">
    <source>
        <dbReference type="EMBL" id="VUX55953.1"/>
    </source>
</evidence>
<dbReference type="InterPro" id="IPR001207">
    <property type="entry name" value="Transposase_mutator"/>
</dbReference>
<comment type="function">
    <text evidence="1 6">Required for the transposition of the insertion element.</text>
</comment>
<evidence type="ECO:0000256" key="1">
    <source>
        <dbReference type="ARBA" id="ARBA00002190"/>
    </source>
</evidence>
<dbReference type="GO" id="GO:0004803">
    <property type="term" value="F:transposase activity"/>
    <property type="evidence" value="ECO:0007669"/>
    <property type="project" value="UniProtKB-UniRule"/>
</dbReference>